<feature type="non-terminal residue" evidence="2">
    <location>
        <position position="1"/>
    </location>
</feature>
<dbReference type="EMBL" id="BARW01038630">
    <property type="protein sequence ID" value="GAJ23919.1"/>
    <property type="molecule type" value="Genomic_DNA"/>
</dbReference>
<comment type="caution">
    <text evidence="2">The sequence shown here is derived from an EMBL/GenBank/DDBJ whole genome shotgun (WGS) entry which is preliminary data.</text>
</comment>
<dbReference type="InterPro" id="IPR025965">
    <property type="entry name" value="FlgD/Vpr_Ig-like"/>
</dbReference>
<dbReference type="InterPro" id="IPR026444">
    <property type="entry name" value="Secre_tail"/>
</dbReference>
<dbReference type="Pfam" id="PF13860">
    <property type="entry name" value="FlgD_ig"/>
    <property type="match status" value="1"/>
</dbReference>
<name>X1V2K7_9ZZZZ</name>
<feature type="domain" description="FlgD/Vpr Ig-like" evidence="1">
    <location>
        <begin position="41"/>
        <end position="100"/>
    </location>
</feature>
<dbReference type="AlphaFoldDB" id="X1V2K7"/>
<proteinExistence type="predicted"/>
<dbReference type="NCBIfam" id="TIGR04183">
    <property type="entry name" value="Por_Secre_tail"/>
    <property type="match status" value="1"/>
</dbReference>
<dbReference type="Gene3D" id="2.60.40.4070">
    <property type="match status" value="1"/>
</dbReference>
<sequence length="109" mass="11860">VVQNGQKTHMDVFFESGVDIASNKSNIHLADVKIIPLNKGINITLGNYIGNVKADIYNATGKLVKTLVSNTNTISWKGFSNNGSRVSAGCYILHLQAANNSFKKAFIIY</sequence>
<evidence type="ECO:0000259" key="1">
    <source>
        <dbReference type="Pfam" id="PF13860"/>
    </source>
</evidence>
<protein>
    <recommendedName>
        <fullName evidence="1">FlgD/Vpr Ig-like domain-containing protein</fullName>
    </recommendedName>
</protein>
<reference evidence="2" key="1">
    <citation type="journal article" date="2014" name="Front. Microbiol.">
        <title>High frequency of phylogenetically diverse reductive dehalogenase-homologous genes in deep subseafloor sedimentary metagenomes.</title>
        <authorList>
            <person name="Kawai M."/>
            <person name="Futagami T."/>
            <person name="Toyoda A."/>
            <person name="Takaki Y."/>
            <person name="Nishi S."/>
            <person name="Hori S."/>
            <person name="Arai W."/>
            <person name="Tsubouchi T."/>
            <person name="Morono Y."/>
            <person name="Uchiyama I."/>
            <person name="Ito T."/>
            <person name="Fujiyama A."/>
            <person name="Inagaki F."/>
            <person name="Takami H."/>
        </authorList>
    </citation>
    <scope>NUCLEOTIDE SEQUENCE</scope>
    <source>
        <strain evidence="2">Expedition CK06-06</strain>
    </source>
</reference>
<organism evidence="2">
    <name type="scientific">marine sediment metagenome</name>
    <dbReference type="NCBI Taxonomy" id="412755"/>
    <lineage>
        <taxon>unclassified sequences</taxon>
        <taxon>metagenomes</taxon>
        <taxon>ecological metagenomes</taxon>
    </lineage>
</organism>
<gene>
    <name evidence="2" type="ORF">S12H4_59217</name>
</gene>
<accession>X1V2K7</accession>
<evidence type="ECO:0000313" key="2">
    <source>
        <dbReference type="EMBL" id="GAJ23919.1"/>
    </source>
</evidence>